<dbReference type="AlphaFoldDB" id="K2R4T6"/>
<proteinExistence type="predicted"/>
<comment type="caution">
    <text evidence="1">The sequence shown here is derived from an EMBL/GenBank/DDBJ whole genome shotgun (WGS) entry which is preliminary data.</text>
</comment>
<evidence type="ECO:0000313" key="1">
    <source>
        <dbReference type="EMBL" id="EKG17406.1"/>
    </source>
</evidence>
<accession>K2R4T6</accession>
<sequence length="110" mass="12668">MRCLYFAFCVALLRRQRFDCKGWSADWTRVLDKKLWGSPEKGWIRHTSMAAIVKCMGASKELFEVLNSGSLPTTHSEEEDADPRDEQAAQAFRKSVLKKQMVLISRSKKE</sequence>
<dbReference type="OrthoDB" id="4120917at2759"/>
<protein>
    <submittedName>
        <fullName evidence="1">Uncharacterized protein</fullName>
    </submittedName>
</protein>
<evidence type="ECO:0000313" key="2">
    <source>
        <dbReference type="Proteomes" id="UP000007129"/>
    </source>
</evidence>
<dbReference type="VEuPathDB" id="FungiDB:MPH_05337"/>
<name>K2R4T6_MACPH</name>
<dbReference type="InParanoid" id="K2R4T6"/>
<dbReference type="EMBL" id="AHHD01000248">
    <property type="protein sequence ID" value="EKG17406.1"/>
    <property type="molecule type" value="Genomic_DNA"/>
</dbReference>
<gene>
    <name evidence="1" type="ORF">MPH_05337</name>
</gene>
<organism evidence="1 2">
    <name type="scientific">Macrophomina phaseolina (strain MS6)</name>
    <name type="common">Charcoal rot fungus</name>
    <dbReference type="NCBI Taxonomy" id="1126212"/>
    <lineage>
        <taxon>Eukaryota</taxon>
        <taxon>Fungi</taxon>
        <taxon>Dikarya</taxon>
        <taxon>Ascomycota</taxon>
        <taxon>Pezizomycotina</taxon>
        <taxon>Dothideomycetes</taxon>
        <taxon>Dothideomycetes incertae sedis</taxon>
        <taxon>Botryosphaeriales</taxon>
        <taxon>Botryosphaeriaceae</taxon>
        <taxon>Macrophomina</taxon>
    </lineage>
</organism>
<reference evidence="1 2" key="1">
    <citation type="journal article" date="2012" name="BMC Genomics">
        <title>Tools to kill: Genome of one of the most destructive plant pathogenic fungi Macrophomina phaseolina.</title>
        <authorList>
            <person name="Islam M.S."/>
            <person name="Haque M.S."/>
            <person name="Islam M.M."/>
            <person name="Emdad E.M."/>
            <person name="Halim A."/>
            <person name="Hossen Q.M.M."/>
            <person name="Hossain M.Z."/>
            <person name="Ahmed B."/>
            <person name="Rahim S."/>
            <person name="Rahman M.S."/>
            <person name="Alam M.M."/>
            <person name="Hou S."/>
            <person name="Wan X."/>
            <person name="Saito J.A."/>
            <person name="Alam M."/>
        </authorList>
    </citation>
    <scope>NUCLEOTIDE SEQUENCE [LARGE SCALE GENOMIC DNA]</scope>
    <source>
        <strain evidence="1 2">MS6</strain>
    </source>
</reference>
<dbReference type="Proteomes" id="UP000007129">
    <property type="component" value="Unassembled WGS sequence"/>
</dbReference>
<dbReference type="HOGENOM" id="CLU_2171549_0_0_1"/>